<feature type="compositionally biased region" description="Low complexity" evidence="1">
    <location>
        <begin position="699"/>
        <end position="718"/>
    </location>
</feature>
<sequence length="773" mass="88260">MAGEHEIPIVQWNELQLEEIPIGRGGYGTGVQGDTPSLWNGGLSKPSSTMVSYLKSRHIDVLQQEAQKLRELCQHEGILDLHGLVMERDNYSLILEYMPLGSLTEFRKEFSVQFPLFVRMAKEVVSALAYLHGRDPQVLHLDLKADNILLDKHISAKVSDFGLSEWKTVTMTATRRTDQAQDVRRCTVSHVPPEIWSNINKPSDRFYDIYSFGICVWEMLTGAVPYGNARDDLIRSAVLTGQRPDLTQVPKGCPPVLMTLMTRCWHQKPTKRPAFSDLKKEMDTVYDEEFKRQIVGSLKAIRQEIVTHYPPDDPVNTCTSEIDNLSDTPEEPEPMDESGPSTSQNVKESTTEKGSEDDEMEGENPYLSEGVLMKDESKMDVYEQNLRKILRDPAALRIARTKYISELFPVNKRIKEILNDNEKVKQYIESDTLFRKEIFYPGNNFWVNLCGGHFRMAKHLSQNYTEVYSDDLEGTQRFGRYGRTSWGAQKEDTPRMKRRARIDKMHDEHSLLRDMKKGGSYHRVKKALENPSQVEQLLREQETGESTLKLTAIDPETLQLCQDPKILMSVLQSEWQILEKMTTEYSGLLMKLVAKAKKGNATPMYRDLPMFMQREMMYEDMDMMDPDELMMMREMEMRRRRHHMTGDDDDDDFMKSMAIRRQMMKEMRPRRMESSKKMSKMMKSSHEKPVSLSRTAADSTSSEKSSTSSGPSSTMSSTQLAGTSSGNVTPASTGSQSSSDGTGKAKDKHKAKRQGDNSQGKKEDTDSSKCAHQ</sequence>
<evidence type="ECO:0000313" key="4">
    <source>
        <dbReference type="Proteomes" id="UP001186944"/>
    </source>
</evidence>
<feature type="domain" description="Protein kinase" evidence="2">
    <location>
        <begin position="16"/>
        <end position="285"/>
    </location>
</feature>
<dbReference type="InterPro" id="IPR011009">
    <property type="entry name" value="Kinase-like_dom_sf"/>
</dbReference>
<dbReference type="PANTHER" id="PTHR44329">
    <property type="entry name" value="SERINE/THREONINE-PROTEIN KINASE TNNI3K-RELATED"/>
    <property type="match status" value="1"/>
</dbReference>
<evidence type="ECO:0000313" key="3">
    <source>
        <dbReference type="EMBL" id="KAK3085932.1"/>
    </source>
</evidence>
<dbReference type="AlphaFoldDB" id="A0AA89BP14"/>
<feature type="region of interest" description="Disordered" evidence="1">
    <location>
        <begin position="309"/>
        <end position="364"/>
    </location>
</feature>
<dbReference type="GO" id="GO:0005524">
    <property type="term" value="F:ATP binding"/>
    <property type="evidence" value="ECO:0007669"/>
    <property type="project" value="InterPro"/>
</dbReference>
<evidence type="ECO:0000259" key="2">
    <source>
        <dbReference type="PROSITE" id="PS50011"/>
    </source>
</evidence>
<feature type="compositionally biased region" description="Polar residues" evidence="1">
    <location>
        <begin position="339"/>
        <end position="348"/>
    </location>
</feature>
<dbReference type="SMART" id="SM00220">
    <property type="entry name" value="S_TKc"/>
    <property type="match status" value="1"/>
</dbReference>
<gene>
    <name evidence="3" type="ORF">FSP39_010946</name>
</gene>
<dbReference type="PROSITE" id="PS00108">
    <property type="entry name" value="PROTEIN_KINASE_ST"/>
    <property type="match status" value="1"/>
</dbReference>
<dbReference type="GO" id="GO:0004706">
    <property type="term" value="F:JUN kinase kinase kinase activity"/>
    <property type="evidence" value="ECO:0007669"/>
    <property type="project" value="TreeGrafter"/>
</dbReference>
<dbReference type="SUPFAM" id="SSF56112">
    <property type="entry name" value="Protein kinase-like (PK-like)"/>
    <property type="match status" value="1"/>
</dbReference>
<protein>
    <recommendedName>
        <fullName evidence="2">Protein kinase domain-containing protein</fullName>
    </recommendedName>
</protein>
<dbReference type="Gene3D" id="1.10.510.10">
    <property type="entry name" value="Transferase(Phosphotransferase) domain 1"/>
    <property type="match status" value="1"/>
</dbReference>
<feature type="compositionally biased region" description="Polar residues" evidence="1">
    <location>
        <begin position="316"/>
        <end position="327"/>
    </location>
</feature>
<feature type="compositionally biased region" description="Basic and acidic residues" evidence="1">
    <location>
        <begin position="663"/>
        <end position="676"/>
    </location>
</feature>
<feature type="compositionally biased region" description="Basic and acidic residues" evidence="1">
    <location>
        <begin position="753"/>
        <end position="773"/>
    </location>
</feature>
<dbReference type="InterPro" id="IPR001245">
    <property type="entry name" value="Ser-Thr/Tyr_kinase_cat_dom"/>
</dbReference>
<organism evidence="3 4">
    <name type="scientific">Pinctada imbricata</name>
    <name type="common">Atlantic pearl-oyster</name>
    <name type="synonym">Pinctada martensii</name>
    <dbReference type="NCBI Taxonomy" id="66713"/>
    <lineage>
        <taxon>Eukaryota</taxon>
        <taxon>Metazoa</taxon>
        <taxon>Spiralia</taxon>
        <taxon>Lophotrochozoa</taxon>
        <taxon>Mollusca</taxon>
        <taxon>Bivalvia</taxon>
        <taxon>Autobranchia</taxon>
        <taxon>Pteriomorphia</taxon>
        <taxon>Pterioida</taxon>
        <taxon>Pterioidea</taxon>
        <taxon>Pteriidae</taxon>
        <taxon>Pinctada</taxon>
    </lineage>
</organism>
<evidence type="ECO:0000256" key="1">
    <source>
        <dbReference type="SAM" id="MobiDB-lite"/>
    </source>
</evidence>
<keyword evidence="4" id="KW-1185">Reference proteome</keyword>
<feature type="region of interest" description="Disordered" evidence="1">
    <location>
        <begin position="663"/>
        <end position="773"/>
    </location>
</feature>
<dbReference type="Pfam" id="PF07714">
    <property type="entry name" value="PK_Tyr_Ser-Thr"/>
    <property type="match status" value="1"/>
</dbReference>
<feature type="compositionally biased region" description="Polar residues" evidence="1">
    <location>
        <begin position="719"/>
        <end position="728"/>
    </location>
</feature>
<dbReference type="EMBL" id="VSWD01000012">
    <property type="protein sequence ID" value="KAK3085932.1"/>
    <property type="molecule type" value="Genomic_DNA"/>
</dbReference>
<dbReference type="PRINTS" id="PR00109">
    <property type="entry name" value="TYRKINASE"/>
</dbReference>
<dbReference type="InterPro" id="IPR008271">
    <property type="entry name" value="Ser/Thr_kinase_AS"/>
</dbReference>
<dbReference type="PANTHER" id="PTHR44329:SF291">
    <property type="entry name" value="PROTEIN KINASE DOMAIN-CONTAINING PROTEIN"/>
    <property type="match status" value="1"/>
</dbReference>
<dbReference type="PROSITE" id="PS50011">
    <property type="entry name" value="PROTEIN_KINASE_DOM"/>
    <property type="match status" value="1"/>
</dbReference>
<dbReference type="InterPro" id="IPR051681">
    <property type="entry name" value="Ser/Thr_Kinases-Pseudokinases"/>
</dbReference>
<dbReference type="InterPro" id="IPR000719">
    <property type="entry name" value="Prot_kinase_dom"/>
</dbReference>
<comment type="caution">
    <text evidence="3">The sequence shown here is derived from an EMBL/GenBank/DDBJ whole genome shotgun (WGS) entry which is preliminary data.</text>
</comment>
<name>A0AA89BP14_PINIB</name>
<accession>A0AA89BP14</accession>
<feature type="compositionally biased region" description="Low complexity" evidence="1">
    <location>
        <begin position="729"/>
        <end position="742"/>
    </location>
</feature>
<reference evidence="3" key="1">
    <citation type="submission" date="2019-08" db="EMBL/GenBank/DDBJ databases">
        <title>The improved chromosome-level genome for the pearl oyster Pinctada fucata martensii using PacBio sequencing and Hi-C.</title>
        <authorList>
            <person name="Zheng Z."/>
        </authorList>
    </citation>
    <scope>NUCLEOTIDE SEQUENCE</scope>
    <source>
        <strain evidence="3">ZZ-2019</strain>
        <tissue evidence="3">Adductor muscle</tissue>
    </source>
</reference>
<dbReference type="Proteomes" id="UP001186944">
    <property type="component" value="Unassembled WGS sequence"/>
</dbReference>
<proteinExistence type="predicted"/>